<name>A0AAV4CSI4_9GAST</name>
<dbReference type="AlphaFoldDB" id="A0AAV4CSI4"/>
<comment type="caution">
    <text evidence="2">The sequence shown here is derived from an EMBL/GenBank/DDBJ whole genome shotgun (WGS) entry which is preliminary data.</text>
</comment>
<organism evidence="2 3">
    <name type="scientific">Plakobranchus ocellatus</name>
    <dbReference type="NCBI Taxonomy" id="259542"/>
    <lineage>
        <taxon>Eukaryota</taxon>
        <taxon>Metazoa</taxon>
        <taxon>Spiralia</taxon>
        <taxon>Lophotrochozoa</taxon>
        <taxon>Mollusca</taxon>
        <taxon>Gastropoda</taxon>
        <taxon>Heterobranchia</taxon>
        <taxon>Euthyneura</taxon>
        <taxon>Panpulmonata</taxon>
        <taxon>Sacoglossa</taxon>
        <taxon>Placobranchoidea</taxon>
        <taxon>Plakobranchidae</taxon>
        <taxon>Plakobranchus</taxon>
    </lineage>
</organism>
<dbReference type="Proteomes" id="UP000735302">
    <property type="component" value="Unassembled WGS sequence"/>
</dbReference>
<accession>A0AAV4CSI4</accession>
<feature type="compositionally biased region" description="Basic and acidic residues" evidence="1">
    <location>
        <begin position="22"/>
        <end position="40"/>
    </location>
</feature>
<evidence type="ECO:0000313" key="3">
    <source>
        <dbReference type="Proteomes" id="UP000735302"/>
    </source>
</evidence>
<feature type="region of interest" description="Disordered" evidence="1">
    <location>
        <begin position="1"/>
        <end position="43"/>
    </location>
</feature>
<sequence length="105" mass="11833">MSGPDKVPEKVTDITGSQQLSEESKCRSDCNEEGVRKDSTVSEGPVLKVSDNLQREIKDRMLQLARRKAVPVVTNCEALEDPRRTRDLRVPIVRREIGGREVDVM</sequence>
<gene>
    <name evidence="2" type="ORF">PoB_006130400</name>
</gene>
<protein>
    <submittedName>
        <fullName evidence="2">Uncharacterized protein</fullName>
    </submittedName>
</protein>
<keyword evidence="3" id="KW-1185">Reference proteome</keyword>
<evidence type="ECO:0000256" key="1">
    <source>
        <dbReference type="SAM" id="MobiDB-lite"/>
    </source>
</evidence>
<evidence type="ECO:0000313" key="2">
    <source>
        <dbReference type="EMBL" id="GFO34799.1"/>
    </source>
</evidence>
<proteinExistence type="predicted"/>
<reference evidence="2 3" key="1">
    <citation type="journal article" date="2021" name="Elife">
        <title>Chloroplast acquisition without the gene transfer in kleptoplastic sea slugs, Plakobranchus ocellatus.</title>
        <authorList>
            <person name="Maeda T."/>
            <person name="Takahashi S."/>
            <person name="Yoshida T."/>
            <person name="Shimamura S."/>
            <person name="Takaki Y."/>
            <person name="Nagai Y."/>
            <person name="Toyoda A."/>
            <person name="Suzuki Y."/>
            <person name="Arimoto A."/>
            <person name="Ishii H."/>
            <person name="Satoh N."/>
            <person name="Nishiyama T."/>
            <person name="Hasebe M."/>
            <person name="Maruyama T."/>
            <person name="Minagawa J."/>
            <person name="Obokata J."/>
            <person name="Shigenobu S."/>
        </authorList>
    </citation>
    <scope>NUCLEOTIDE SEQUENCE [LARGE SCALE GENOMIC DNA]</scope>
</reference>
<dbReference type="EMBL" id="BLXT01006933">
    <property type="protein sequence ID" value="GFO34799.1"/>
    <property type="molecule type" value="Genomic_DNA"/>
</dbReference>
<feature type="compositionally biased region" description="Basic and acidic residues" evidence="1">
    <location>
        <begin position="1"/>
        <end position="12"/>
    </location>
</feature>